<proteinExistence type="predicted"/>
<evidence type="ECO:0000313" key="1">
    <source>
        <dbReference type="Ensembl" id="ENSDNVP00000015426.1"/>
    </source>
</evidence>
<keyword evidence="2" id="KW-1185">Reference proteome</keyword>
<dbReference type="Proteomes" id="UP000694423">
    <property type="component" value="Unplaced"/>
</dbReference>
<reference evidence="1" key="2">
    <citation type="submission" date="2025-09" db="UniProtKB">
        <authorList>
            <consortium name="Ensembl"/>
        </authorList>
    </citation>
    <scope>IDENTIFICATION</scope>
</reference>
<evidence type="ECO:0000313" key="2">
    <source>
        <dbReference type="Proteomes" id="UP000694423"/>
    </source>
</evidence>
<organism evidence="1 2">
    <name type="scientific">Dromaius novaehollandiae</name>
    <name type="common">Emu</name>
    <dbReference type="NCBI Taxonomy" id="8790"/>
    <lineage>
        <taxon>Eukaryota</taxon>
        <taxon>Metazoa</taxon>
        <taxon>Chordata</taxon>
        <taxon>Craniata</taxon>
        <taxon>Vertebrata</taxon>
        <taxon>Euteleostomi</taxon>
        <taxon>Archelosauria</taxon>
        <taxon>Archosauria</taxon>
        <taxon>Dinosauria</taxon>
        <taxon>Saurischia</taxon>
        <taxon>Theropoda</taxon>
        <taxon>Coelurosauria</taxon>
        <taxon>Aves</taxon>
        <taxon>Palaeognathae</taxon>
        <taxon>Casuariiformes</taxon>
        <taxon>Dromaiidae</taxon>
        <taxon>Dromaius</taxon>
    </lineage>
</organism>
<accession>A0A8C4K3E2</accession>
<protein>
    <submittedName>
        <fullName evidence="1">Uncharacterized protein</fullName>
    </submittedName>
</protein>
<name>A0A8C4K3E2_DRONO</name>
<sequence length="55" mass="6530">MDMTLLKTVILYILIDTKLVFWVQNIFETKIHCLGFRVGRGIFMPFKRLKDLSLI</sequence>
<reference evidence="1" key="1">
    <citation type="submission" date="2025-08" db="UniProtKB">
        <authorList>
            <consortium name="Ensembl"/>
        </authorList>
    </citation>
    <scope>IDENTIFICATION</scope>
</reference>
<dbReference type="AlphaFoldDB" id="A0A8C4K3E2"/>
<dbReference type="Ensembl" id="ENSDNVT00000018547.1">
    <property type="protein sequence ID" value="ENSDNVP00000015426.1"/>
    <property type="gene ID" value="ENSDNVG00000010875.1"/>
</dbReference>